<evidence type="ECO:0000256" key="1">
    <source>
        <dbReference type="ARBA" id="ARBA00004985"/>
    </source>
</evidence>
<keyword evidence="4 7" id="KW-0521">NADP</keyword>
<dbReference type="GO" id="GO:0050661">
    <property type="term" value="F:NADP binding"/>
    <property type="evidence" value="ECO:0007669"/>
    <property type="project" value="InterPro"/>
</dbReference>
<comment type="catalytic activity">
    <reaction evidence="6 7">
        <text>L-glutamate 5-semialdehyde + phosphate + NADP(+) = L-glutamyl 5-phosphate + NADPH + H(+)</text>
        <dbReference type="Rhea" id="RHEA:19541"/>
        <dbReference type="ChEBI" id="CHEBI:15378"/>
        <dbReference type="ChEBI" id="CHEBI:43474"/>
        <dbReference type="ChEBI" id="CHEBI:57783"/>
        <dbReference type="ChEBI" id="CHEBI:58066"/>
        <dbReference type="ChEBI" id="CHEBI:58274"/>
        <dbReference type="ChEBI" id="CHEBI:58349"/>
        <dbReference type="EC" id="1.2.1.41"/>
    </reaction>
</comment>
<dbReference type="AlphaFoldDB" id="A0A0C7P009"/>
<dbReference type="HAMAP" id="MF_00412">
    <property type="entry name" value="ProA"/>
    <property type="match status" value="1"/>
</dbReference>
<evidence type="ECO:0000256" key="7">
    <source>
        <dbReference type="HAMAP-Rule" id="MF_00412"/>
    </source>
</evidence>
<dbReference type="InterPro" id="IPR020593">
    <property type="entry name" value="G-glutamylP_reductase_CS"/>
</dbReference>
<dbReference type="GO" id="GO:0004350">
    <property type="term" value="F:glutamate-5-semialdehyde dehydrogenase activity"/>
    <property type="evidence" value="ECO:0007669"/>
    <property type="project" value="UniProtKB-UniRule"/>
</dbReference>
<sequence>MNIESLVVEKAMKAKQICTEFALISDADRKNILKYIANELREKSDYILLENQKDLSLAKEKGITEALLDRLKLNEERIFNISNSVEKVANLPSTLGDIKTMWKRPNGLMIGKMVVPLGVVAIIYEARPNVTVDAAALCIKSGNTVILRGGSEAINSNTALVNVIQNAIEKAGFSKEIVQFIDVTDRKAVDELMKLYQYIDVLIPRGGPSLINYTIENSRIPVIQTGAGNCHVYVDKDADINKALKIVENAKISRPSVCNAVETILVHNDIANEFLKKLYLLLNNKVEFRGCKKTLKILPQIKPATDKDWETEYLDYILAVKIVEDVEEAIKHINTYSSKHSEAIVTENYITIRKFLNEIDAAAVYVNASTRFTDGEEFGYGAEMGISTQKLHVRGPIGIEDLTTYKYVILGNGQVR</sequence>
<evidence type="ECO:0000256" key="5">
    <source>
        <dbReference type="ARBA" id="ARBA00023002"/>
    </source>
</evidence>
<feature type="domain" description="Aldehyde dehydrogenase" evidence="8">
    <location>
        <begin position="316"/>
        <end position="379"/>
    </location>
</feature>
<evidence type="ECO:0000256" key="4">
    <source>
        <dbReference type="ARBA" id="ARBA00022857"/>
    </source>
</evidence>
<reference evidence="10" key="1">
    <citation type="submission" date="2014-11" db="EMBL/GenBank/DDBJ databases">
        <authorList>
            <person name="Wibberg D."/>
        </authorList>
    </citation>
    <scope>NUCLEOTIDE SEQUENCE [LARGE SCALE GENOMIC DNA]</scope>
    <source>
        <strain evidence="10">L3</strain>
    </source>
</reference>
<evidence type="ECO:0000256" key="3">
    <source>
        <dbReference type="ARBA" id="ARBA00022650"/>
    </source>
</evidence>
<comment type="similarity">
    <text evidence="7">Belongs to the gamma-glutamyl phosphate reductase family.</text>
</comment>
<evidence type="ECO:0000259" key="8">
    <source>
        <dbReference type="Pfam" id="PF00171"/>
    </source>
</evidence>
<dbReference type="InterPro" id="IPR016162">
    <property type="entry name" value="Ald_DH_N"/>
</dbReference>
<dbReference type="STRING" id="1006576.DTL3_0254"/>
<dbReference type="EC" id="1.2.1.41" evidence="7"/>
<dbReference type="Proteomes" id="UP000032809">
    <property type="component" value="Chromosome I"/>
</dbReference>
<evidence type="ECO:0000256" key="2">
    <source>
        <dbReference type="ARBA" id="ARBA00022605"/>
    </source>
</evidence>
<dbReference type="GO" id="GO:0005737">
    <property type="term" value="C:cytoplasm"/>
    <property type="evidence" value="ECO:0007669"/>
    <property type="project" value="UniProtKB-SubCell"/>
</dbReference>
<evidence type="ECO:0000256" key="6">
    <source>
        <dbReference type="ARBA" id="ARBA00049024"/>
    </source>
</evidence>
<dbReference type="PROSITE" id="PS01223">
    <property type="entry name" value="PROA"/>
    <property type="match status" value="1"/>
</dbReference>
<evidence type="ECO:0000313" key="10">
    <source>
        <dbReference type="Proteomes" id="UP000032809"/>
    </source>
</evidence>
<dbReference type="PIRSF" id="PIRSF000151">
    <property type="entry name" value="GPR"/>
    <property type="match status" value="1"/>
</dbReference>
<comment type="subcellular location">
    <subcellularLocation>
        <location evidence="7">Cytoplasm</location>
    </subcellularLocation>
</comment>
<dbReference type="Pfam" id="PF00171">
    <property type="entry name" value="Aldedh"/>
    <property type="match status" value="2"/>
</dbReference>
<dbReference type="NCBIfam" id="NF001221">
    <property type="entry name" value="PRK00197.1"/>
    <property type="match status" value="1"/>
</dbReference>
<dbReference type="KEGG" id="dtn:DTL3_0254"/>
<dbReference type="InterPro" id="IPR016163">
    <property type="entry name" value="Ald_DH_C"/>
</dbReference>
<dbReference type="PANTHER" id="PTHR11063">
    <property type="entry name" value="GLUTAMATE SEMIALDEHYDE DEHYDROGENASE"/>
    <property type="match status" value="1"/>
</dbReference>
<proteinExistence type="inferred from homology"/>
<dbReference type="Gene3D" id="3.40.605.10">
    <property type="entry name" value="Aldehyde Dehydrogenase, Chain A, domain 1"/>
    <property type="match status" value="1"/>
</dbReference>
<dbReference type="OrthoDB" id="9809970at2"/>
<keyword evidence="5 7" id="KW-0560">Oxidoreductase</keyword>
<dbReference type="GO" id="GO:0055129">
    <property type="term" value="P:L-proline biosynthetic process"/>
    <property type="evidence" value="ECO:0007669"/>
    <property type="project" value="UniProtKB-UniRule"/>
</dbReference>
<keyword evidence="2 7" id="KW-0028">Amino-acid biosynthesis</keyword>
<organism evidence="9 10">
    <name type="scientific">Defluviitoga tunisiensis</name>
    <dbReference type="NCBI Taxonomy" id="1006576"/>
    <lineage>
        <taxon>Bacteria</taxon>
        <taxon>Thermotogati</taxon>
        <taxon>Thermotogota</taxon>
        <taxon>Thermotogae</taxon>
        <taxon>Petrotogales</taxon>
        <taxon>Petrotogaceae</taxon>
        <taxon>Defluviitoga</taxon>
    </lineage>
</organism>
<protein>
    <recommendedName>
        <fullName evidence="7">Gamma-glutamyl phosphate reductase</fullName>
        <shortName evidence="7">GPR</shortName>
        <ecNumber evidence="7">1.2.1.41</ecNumber>
    </recommendedName>
    <alternativeName>
        <fullName evidence="7">Glutamate-5-semialdehyde dehydrogenase</fullName>
    </alternativeName>
    <alternativeName>
        <fullName evidence="7">Glutamyl-gamma-semialdehyde dehydrogenase</fullName>
        <shortName evidence="7">GSA dehydrogenase</shortName>
    </alternativeName>
</protein>
<keyword evidence="3 7" id="KW-0641">Proline biosynthesis</keyword>
<comment type="pathway">
    <text evidence="1 7">Amino-acid biosynthesis; L-proline biosynthesis; L-glutamate 5-semialdehyde from L-glutamate: step 2/2.</text>
</comment>
<dbReference type="EMBL" id="LN824141">
    <property type="protein sequence ID" value="CEP77585.1"/>
    <property type="molecule type" value="Genomic_DNA"/>
</dbReference>
<dbReference type="InterPro" id="IPR012134">
    <property type="entry name" value="Glu-5-SA_DH"/>
</dbReference>
<dbReference type="Gene3D" id="3.40.309.10">
    <property type="entry name" value="Aldehyde Dehydrogenase, Chain A, domain 2"/>
    <property type="match status" value="1"/>
</dbReference>
<name>A0A0C7P009_DEFTU</name>
<dbReference type="PANTHER" id="PTHR11063:SF8">
    <property type="entry name" value="DELTA-1-PYRROLINE-5-CARBOXYLATE SYNTHASE"/>
    <property type="match status" value="1"/>
</dbReference>
<dbReference type="RefSeq" id="WP_045087184.1">
    <property type="nucleotide sequence ID" value="NZ_LN824141.1"/>
</dbReference>
<dbReference type="UniPathway" id="UPA00098">
    <property type="reaction ID" value="UER00360"/>
</dbReference>
<feature type="domain" description="Aldehyde dehydrogenase" evidence="8">
    <location>
        <begin position="11"/>
        <end position="279"/>
    </location>
</feature>
<dbReference type="SUPFAM" id="SSF53720">
    <property type="entry name" value="ALDH-like"/>
    <property type="match status" value="1"/>
</dbReference>
<dbReference type="InterPro" id="IPR015590">
    <property type="entry name" value="Aldehyde_DH_dom"/>
</dbReference>
<comment type="function">
    <text evidence="7">Catalyzes the NADPH-dependent reduction of L-glutamate 5-phosphate into L-glutamate 5-semialdehyde and phosphate. The product spontaneously undergoes cyclization to form 1-pyrroline-5-carboxylate.</text>
</comment>
<keyword evidence="10" id="KW-1185">Reference proteome</keyword>
<accession>A0A0C7P009</accession>
<keyword evidence="7" id="KW-0963">Cytoplasm</keyword>
<dbReference type="HOGENOM" id="CLU_030231_0_0_0"/>
<dbReference type="InterPro" id="IPR016161">
    <property type="entry name" value="Ald_DH/histidinol_DH"/>
</dbReference>
<dbReference type="PATRIC" id="fig|1006576.9.peg.250"/>
<gene>
    <name evidence="7 9" type="primary">proA</name>
    <name evidence="9" type="ORF">DTL3_0254</name>
</gene>
<dbReference type="FunFam" id="3.40.309.10:FF:000006">
    <property type="entry name" value="Gamma-glutamyl phosphate reductase"/>
    <property type="match status" value="1"/>
</dbReference>
<dbReference type="CDD" id="cd07079">
    <property type="entry name" value="ALDH_F18-19_ProA-GPR"/>
    <property type="match status" value="1"/>
</dbReference>
<dbReference type="InterPro" id="IPR000965">
    <property type="entry name" value="GPR_dom"/>
</dbReference>
<dbReference type="NCBIfam" id="TIGR00407">
    <property type="entry name" value="proA"/>
    <property type="match status" value="1"/>
</dbReference>
<evidence type="ECO:0000313" key="9">
    <source>
        <dbReference type="EMBL" id="CEP77585.1"/>
    </source>
</evidence>